<dbReference type="RefSeq" id="WP_281456911.1">
    <property type="nucleotide sequence ID" value="NZ_JASAOF010000011.1"/>
</dbReference>
<feature type="domain" description="Major facilitator superfamily (MFS) profile" evidence="8">
    <location>
        <begin position="20"/>
        <end position="468"/>
    </location>
</feature>
<feature type="transmembrane region" description="Helical" evidence="7">
    <location>
        <begin position="207"/>
        <end position="226"/>
    </location>
</feature>
<comment type="caution">
    <text evidence="9">The sequence shown here is derived from an EMBL/GenBank/DDBJ whole genome shotgun (WGS) entry which is preliminary data.</text>
</comment>
<dbReference type="InterPro" id="IPR011701">
    <property type="entry name" value="MFS"/>
</dbReference>
<feature type="transmembrane region" description="Helical" evidence="7">
    <location>
        <begin position="60"/>
        <end position="77"/>
    </location>
</feature>
<feature type="transmembrane region" description="Helical" evidence="7">
    <location>
        <begin position="21"/>
        <end position="40"/>
    </location>
</feature>
<keyword evidence="4 7" id="KW-1133">Transmembrane helix</keyword>
<dbReference type="SUPFAM" id="SSF103473">
    <property type="entry name" value="MFS general substrate transporter"/>
    <property type="match status" value="1"/>
</dbReference>
<keyword evidence="2" id="KW-0813">Transport</keyword>
<dbReference type="Pfam" id="PF07690">
    <property type="entry name" value="MFS_1"/>
    <property type="match status" value="1"/>
</dbReference>
<evidence type="ECO:0000259" key="8">
    <source>
        <dbReference type="PROSITE" id="PS50850"/>
    </source>
</evidence>
<feature type="transmembrane region" description="Helical" evidence="7">
    <location>
        <begin position="274"/>
        <end position="297"/>
    </location>
</feature>
<feature type="transmembrane region" description="Helical" evidence="7">
    <location>
        <begin position="303"/>
        <end position="323"/>
    </location>
</feature>
<feature type="transmembrane region" description="Helical" evidence="7">
    <location>
        <begin position="89"/>
        <end position="107"/>
    </location>
</feature>
<dbReference type="Gene3D" id="1.20.1250.20">
    <property type="entry name" value="MFS general substrate transporter like domains"/>
    <property type="match status" value="2"/>
</dbReference>
<sequence>MTRLTTSVRPVAPTRLGPSRGALISVAAVLATVTNAVSFMFPPLLPLMQAQFELDVSASAWIFTAATLGGGAGFVLLPRLADVLNDRTTSLLSGAVLTVGALTPAIGNSYATLLIGAALLGFGSSAQLLPLGFLRRHLPGDAVSTAVSVLIMATGSGTVAGMIGGGLTVKFLSLQSFFFILTATAVATTVALVVVIPSSKPVSTGKIGIPGTAWMLAWLTLILLALTQGLLWGGVAIVLLLAGVVGGVAWVRVERRSTSAVFDVKVLQKPFVKPACFAAAMFGCVDAGFLLLVSYYTQTPTSAGYGLGVDALGTGLLLLPFALMMFVGGKAAERAVAKGRKSAVLIVGAAVCSVGLAWLGFAHQQWWHYLVGAALVGAGSRVGYSGSFAAPQMVVPEHKAGMAAGMVGTTMAIGIAFGAALVSGLLTAATIPGTSVPEEYLYAVGYAITSAFSLMVVLVATLARLRQRRSRPATSTRITPHPPAHGRSRRPLAMAGRGQRV</sequence>
<feature type="transmembrane region" description="Helical" evidence="7">
    <location>
        <begin position="440"/>
        <end position="463"/>
    </location>
</feature>
<feature type="transmembrane region" description="Helical" evidence="7">
    <location>
        <begin position="174"/>
        <end position="195"/>
    </location>
</feature>
<dbReference type="InterPro" id="IPR036259">
    <property type="entry name" value="MFS_trans_sf"/>
</dbReference>
<proteinExistence type="predicted"/>
<evidence type="ECO:0000256" key="4">
    <source>
        <dbReference type="ARBA" id="ARBA00022989"/>
    </source>
</evidence>
<dbReference type="PANTHER" id="PTHR42718">
    <property type="entry name" value="MAJOR FACILITATOR SUPERFAMILY MULTIDRUG TRANSPORTER MFSC"/>
    <property type="match status" value="1"/>
</dbReference>
<feature type="region of interest" description="Disordered" evidence="6">
    <location>
        <begin position="469"/>
        <end position="501"/>
    </location>
</feature>
<evidence type="ECO:0000313" key="10">
    <source>
        <dbReference type="Proteomes" id="UP001237595"/>
    </source>
</evidence>
<evidence type="ECO:0000256" key="1">
    <source>
        <dbReference type="ARBA" id="ARBA00004651"/>
    </source>
</evidence>
<dbReference type="PROSITE" id="PS50850">
    <property type="entry name" value="MFS"/>
    <property type="match status" value="1"/>
</dbReference>
<evidence type="ECO:0000256" key="2">
    <source>
        <dbReference type="ARBA" id="ARBA00022448"/>
    </source>
</evidence>
<accession>A0ABT6PRJ8</accession>
<dbReference type="PANTHER" id="PTHR42718:SF9">
    <property type="entry name" value="MAJOR FACILITATOR SUPERFAMILY MULTIDRUG TRANSPORTER MFSC"/>
    <property type="match status" value="1"/>
</dbReference>
<name>A0ABT6PRJ8_9PSEU</name>
<evidence type="ECO:0000256" key="7">
    <source>
        <dbReference type="SAM" id="Phobius"/>
    </source>
</evidence>
<dbReference type="Proteomes" id="UP001237595">
    <property type="component" value="Unassembled WGS sequence"/>
</dbReference>
<keyword evidence="10" id="KW-1185">Reference proteome</keyword>
<evidence type="ECO:0000256" key="3">
    <source>
        <dbReference type="ARBA" id="ARBA00022692"/>
    </source>
</evidence>
<feature type="transmembrane region" description="Helical" evidence="7">
    <location>
        <begin position="113"/>
        <end position="134"/>
    </location>
</feature>
<gene>
    <name evidence="9" type="ORF">QFW96_18335</name>
</gene>
<feature type="transmembrane region" description="Helical" evidence="7">
    <location>
        <begin position="343"/>
        <end position="361"/>
    </location>
</feature>
<organism evidence="9 10">
    <name type="scientific">Saccharopolyspora ipomoeae</name>
    <dbReference type="NCBI Taxonomy" id="3042027"/>
    <lineage>
        <taxon>Bacteria</taxon>
        <taxon>Bacillati</taxon>
        <taxon>Actinomycetota</taxon>
        <taxon>Actinomycetes</taxon>
        <taxon>Pseudonocardiales</taxon>
        <taxon>Pseudonocardiaceae</taxon>
        <taxon>Saccharopolyspora</taxon>
    </lineage>
</organism>
<reference evidence="9 10" key="1">
    <citation type="submission" date="2023-04" db="EMBL/GenBank/DDBJ databases">
        <title>Draft genome sequence of Saccharopolyspora sp. TS4A08 isolated from sweet potato rhizospheric soil.</title>
        <authorList>
            <person name="Suksaard P."/>
            <person name="Duangmal K."/>
        </authorList>
    </citation>
    <scope>NUCLEOTIDE SEQUENCE [LARGE SCALE GENOMIC DNA]</scope>
    <source>
        <strain evidence="9 10">TS4A08</strain>
    </source>
</reference>
<feature type="transmembrane region" description="Helical" evidence="7">
    <location>
        <begin position="367"/>
        <end position="390"/>
    </location>
</feature>
<feature type="transmembrane region" description="Helical" evidence="7">
    <location>
        <begin position="402"/>
        <end position="428"/>
    </location>
</feature>
<evidence type="ECO:0000256" key="5">
    <source>
        <dbReference type="ARBA" id="ARBA00023136"/>
    </source>
</evidence>
<feature type="transmembrane region" description="Helical" evidence="7">
    <location>
        <begin position="146"/>
        <end position="168"/>
    </location>
</feature>
<feature type="transmembrane region" description="Helical" evidence="7">
    <location>
        <begin position="232"/>
        <end position="253"/>
    </location>
</feature>
<keyword evidence="3 7" id="KW-0812">Transmembrane</keyword>
<evidence type="ECO:0000313" key="9">
    <source>
        <dbReference type="EMBL" id="MDI2030598.1"/>
    </source>
</evidence>
<protein>
    <submittedName>
        <fullName evidence="9">MFS transporter</fullName>
    </submittedName>
</protein>
<evidence type="ECO:0000256" key="6">
    <source>
        <dbReference type="SAM" id="MobiDB-lite"/>
    </source>
</evidence>
<dbReference type="EMBL" id="JASAOF010000011">
    <property type="protein sequence ID" value="MDI2030598.1"/>
    <property type="molecule type" value="Genomic_DNA"/>
</dbReference>
<dbReference type="InterPro" id="IPR020846">
    <property type="entry name" value="MFS_dom"/>
</dbReference>
<comment type="subcellular location">
    <subcellularLocation>
        <location evidence="1">Cell membrane</location>
        <topology evidence="1">Multi-pass membrane protein</topology>
    </subcellularLocation>
</comment>
<keyword evidence="5 7" id="KW-0472">Membrane</keyword>